<organism evidence="1 2">
    <name type="scientific">Clostridium bovifaecis</name>
    <dbReference type="NCBI Taxonomy" id="2184719"/>
    <lineage>
        <taxon>Bacteria</taxon>
        <taxon>Bacillati</taxon>
        <taxon>Bacillota</taxon>
        <taxon>Clostridia</taxon>
        <taxon>Eubacteriales</taxon>
        <taxon>Clostridiaceae</taxon>
        <taxon>Clostridium</taxon>
    </lineage>
</organism>
<evidence type="ECO:0000313" key="2">
    <source>
        <dbReference type="Proteomes" id="UP000422764"/>
    </source>
</evidence>
<proteinExistence type="predicted"/>
<dbReference type="Proteomes" id="UP000422764">
    <property type="component" value="Chromosome"/>
</dbReference>
<gene>
    <name evidence="1" type="ORF">GOM49_10345</name>
</gene>
<reference evidence="1 2" key="1">
    <citation type="submission" date="2019-12" db="EMBL/GenBank/DDBJ databases">
        <title>Genome sequenceing of Clostridium bovifaecis.</title>
        <authorList>
            <person name="Yao Y."/>
        </authorList>
    </citation>
    <scope>NUCLEOTIDE SEQUENCE [LARGE SCALE GENOMIC DNA]</scope>
    <source>
        <strain evidence="1 2">BXX</strain>
    </source>
</reference>
<dbReference type="EMBL" id="CP046522">
    <property type="protein sequence ID" value="QGU95433.1"/>
    <property type="molecule type" value="Genomic_DNA"/>
</dbReference>
<evidence type="ECO:0000313" key="1">
    <source>
        <dbReference type="EMBL" id="QGU95433.1"/>
    </source>
</evidence>
<dbReference type="AlphaFoldDB" id="A0A6I6ESU4"/>
<protein>
    <submittedName>
        <fullName evidence="1">Uncharacterized protein</fullName>
    </submittedName>
</protein>
<accession>A0A6I6ESU4</accession>
<sequence>MNKECYAPISDEEIEMVEKILLSDGEKFDEEERRKIIRCMDKSIDV</sequence>
<name>A0A6I6ESU4_9CLOT</name>
<keyword evidence="2" id="KW-1185">Reference proteome</keyword>